<protein>
    <submittedName>
        <fullName evidence="3">ARAD1C29084p</fullName>
    </submittedName>
</protein>
<comment type="subcellular location">
    <subcellularLocation>
        <location evidence="1">Mitochondrion</location>
    </subcellularLocation>
</comment>
<reference evidence="3" key="1">
    <citation type="submission" date="2014-02" db="EMBL/GenBank/DDBJ databases">
        <authorList>
            <person name="Genoscope - CEA"/>
        </authorList>
    </citation>
    <scope>NUCLEOTIDE SEQUENCE</scope>
    <source>
        <strain evidence="3">LS3</strain>
    </source>
</reference>
<name>A0A060T8G0_BLAAD</name>
<dbReference type="InterPro" id="IPR004203">
    <property type="entry name" value="Cyt_c_oxidase_su4_fam"/>
</dbReference>
<evidence type="ECO:0000256" key="2">
    <source>
        <dbReference type="ARBA" id="ARBA00023128"/>
    </source>
</evidence>
<dbReference type="GO" id="GO:0045277">
    <property type="term" value="C:respiratory chain complex IV"/>
    <property type="evidence" value="ECO:0007669"/>
    <property type="project" value="InterPro"/>
</dbReference>
<evidence type="ECO:0000256" key="1">
    <source>
        <dbReference type="ARBA" id="ARBA00004173"/>
    </source>
</evidence>
<dbReference type="EMBL" id="HG937693">
    <property type="protein sequence ID" value="CDP35162.1"/>
    <property type="molecule type" value="Genomic_DNA"/>
</dbReference>
<dbReference type="InterPro" id="IPR036639">
    <property type="entry name" value="Cyt_c_oxidase_su4_sf"/>
</dbReference>
<gene>
    <name evidence="3" type="ORF">GNLVRS02_ARAD1C29084g</name>
</gene>
<organism evidence="3">
    <name type="scientific">Blastobotrys adeninivorans</name>
    <name type="common">Yeast</name>
    <name type="synonym">Arxula adeninivorans</name>
    <dbReference type="NCBI Taxonomy" id="409370"/>
    <lineage>
        <taxon>Eukaryota</taxon>
        <taxon>Fungi</taxon>
        <taxon>Dikarya</taxon>
        <taxon>Ascomycota</taxon>
        <taxon>Saccharomycotina</taxon>
        <taxon>Dipodascomycetes</taxon>
        <taxon>Dipodascales</taxon>
        <taxon>Trichomonascaceae</taxon>
        <taxon>Blastobotrys</taxon>
    </lineage>
</organism>
<dbReference type="GO" id="GO:0006123">
    <property type="term" value="P:mitochondrial electron transport, cytochrome c to oxygen"/>
    <property type="evidence" value="ECO:0007669"/>
    <property type="project" value="InterPro"/>
</dbReference>
<evidence type="ECO:0000313" key="3">
    <source>
        <dbReference type="EMBL" id="CDP35162.1"/>
    </source>
</evidence>
<reference evidence="3" key="2">
    <citation type="submission" date="2014-06" db="EMBL/GenBank/DDBJ databases">
        <title>The complete genome of Blastobotrys (Arxula) adeninivorans LS3 - a yeast of biotechnological interest.</title>
        <authorList>
            <person name="Kunze G."/>
            <person name="Gaillardin C."/>
            <person name="Czernicka M."/>
            <person name="Durrens P."/>
            <person name="Martin T."/>
            <person name="Boer E."/>
            <person name="Gabaldon T."/>
            <person name="Cruz J."/>
            <person name="Talla E."/>
            <person name="Marck C."/>
            <person name="Goffeau A."/>
            <person name="Barbe V."/>
            <person name="Baret P."/>
            <person name="Baronian K."/>
            <person name="Beier S."/>
            <person name="Bleykasten C."/>
            <person name="Bode R."/>
            <person name="Casaregola S."/>
            <person name="Despons L."/>
            <person name="Fairhead C."/>
            <person name="Giersberg M."/>
            <person name="Gierski P."/>
            <person name="Hahnel U."/>
            <person name="Hartmann A."/>
            <person name="Jankowska D."/>
            <person name="Jubin C."/>
            <person name="Jung P."/>
            <person name="Lafontaine I."/>
            <person name="Leh-Louis V."/>
            <person name="Lemaire M."/>
            <person name="Marcet-Houben M."/>
            <person name="Mascher M."/>
            <person name="Morel G."/>
            <person name="Richard G.-F."/>
            <person name="Riechen J."/>
            <person name="Sacerdot C."/>
            <person name="Sarkar A."/>
            <person name="Savel G."/>
            <person name="Schacherer J."/>
            <person name="Sherman D."/>
            <person name="Straub M.-L."/>
            <person name="Stein N."/>
            <person name="Thierry A."/>
            <person name="Trautwein-Schult A."/>
            <person name="Westhof E."/>
            <person name="Worch S."/>
            <person name="Dujon B."/>
            <person name="Souciet J.-L."/>
            <person name="Wincker P."/>
            <person name="Scholz U."/>
            <person name="Neuveglise N."/>
        </authorList>
    </citation>
    <scope>NUCLEOTIDE SEQUENCE</scope>
    <source>
        <strain evidence="3">LS3</strain>
    </source>
</reference>
<dbReference type="PhylomeDB" id="A0A060T8G0"/>
<keyword evidence="2" id="KW-0496">Mitochondrion</keyword>
<dbReference type="AlphaFoldDB" id="A0A060T8G0"/>
<proteinExistence type="predicted"/>
<accession>A0A060T8G0</accession>
<dbReference type="Pfam" id="PF02936">
    <property type="entry name" value="COX4"/>
    <property type="match status" value="1"/>
</dbReference>
<dbReference type="SUPFAM" id="SSF81406">
    <property type="entry name" value="Mitochondrial cytochrome c oxidase subunit IV"/>
    <property type="match status" value="1"/>
</dbReference>
<dbReference type="GO" id="GO:0005739">
    <property type="term" value="C:mitochondrion"/>
    <property type="evidence" value="ECO:0007669"/>
    <property type="project" value="UniProtKB-SubCell"/>
</dbReference>
<sequence length="151" mass="17197">MTRLIRVRQLSSLARQTRGFRTSITALSNGNDALKLAFKSDEEEDKKRRYQASNPEVPSLMALEKRWHKMDAVDQDNIVQYLADKSRGDWHDLTAEEKKAIWFVNYGPYGPRSTEPDDPGRIYSNFAKAIAGIIIGISAYKGYQHSTKDSD</sequence>
<dbReference type="Gene3D" id="1.10.442.10">
    <property type="entry name" value="Cytochrome c oxidase subunit IV"/>
    <property type="match status" value="1"/>
</dbReference>